<comment type="caution">
    <text evidence="2">The sequence shown here is derived from an EMBL/GenBank/DDBJ whole genome shotgun (WGS) entry which is preliminary data.</text>
</comment>
<feature type="compositionally biased region" description="Acidic residues" evidence="1">
    <location>
        <begin position="161"/>
        <end position="175"/>
    </location>
</feature>
<dbReference type="AlphaFoldDB" id="A0A3E1J1Q5"/>
<protein>
    <submittedName>
        <fullName evidence="2">Phosphoribosylglycinamide synthetase</fullName>
    </submittedName>
</protein>
<evidence type="ECO:0000256" key="1">
    <source>
        <dbReference type="SAM" id="MobiDB-lite"/>
    </source>
</evidence>
<evidence type="ECO:0000313" key="3">
    <source>
        <dbReference type="Proteomes" id="UP000259221"/>
    </source>
</evidence>
<sequence length="175" mass="19454">MPNNDVNMTPAEALDIAAERLSIVRYVFLVQIEEGIASAAQRSSLEYADAVLMGWPDSDAKDVTLPEGSAMTQVLDYMRHMERHIAKFSELERAHDVDAMTEMLENITESVANIRSIYQPDFPLPTFSEIKRVVQDEWNEEMGNINPDSANVASGVVNETAVEDAEDKESESDAS</sequence>
<dbReference type="EMBL" id="LRTV01000001">
    <property type="protein sequence ID" value="RFD80284.1"/>
    <property type="molecule type" value="Genomic_DNA"/>
</dbReference>
<name>A0A3E1J1Q5_GARVA</name>
<dbReference type="RefSeq" id="WP_116711886.1">
    <property type="nucleotide sequence ID" value="NZ_LRTV01000001.1"/>
</dbReference>
<gene>
    <name evidence="2" type="ORF">AXE77_01960</name>
</gene>
<reference evidence="2 3" key="1">
    <citation type="submission" date="2016-02" db="EMBL/GenBank/DDBJ databases">
        <authorList>
            <person name="Alioto T."/>
            <person name="Alioto T."/>
        </authorList>
    </citation>
    <scope>NUCLEOTIDE SEQUENCE [LARGE SCALE GENOMIC DNA]</scope>
    <source>
        <strain evidence="2 3">NR010</strain>
    </source>
</reference>
<proteinExistence type="predicted"/>
<feature type="region of interest" description="Disordered" evidence="1">
    <location>
        <begin position="143"/>
        <end position="175"/>
    </location>
</feature>
<organism evidence="2 3">
    <name type="scientific">Gardnerella vaginalis</name>
    <dbReference type="NCBI Taxonomy" id="2702"/>
    <lineage>
        <taxon>Bacteria</taxon>
        <taxon>Bacillati</taxon>
        <taxon>Actinomycetota</taxon>
        <taxon>Actinomycetes</taxon>
        <taxon>Bifidobacteriales</taxon>
        <taxon>Bifidobacteriaceae</taxon>
        <taxon>Gardnerella</taxon>
    </lineage>
</organism>
<dbReference type="Proteomes" id="UP000259221">
    <property type="component" value="Unassembled WGS sequence"/>
</dbReference>
<dbReference type="OrthoDB" id="3239358at2"/>
<evidence type="ECO:0000313" key="2">
    <source>
        <dbReference type="EMBL" id="RFD80284.1"/>
    </source>
</evidence>
<accession>A0A3E1J1Q5</accession>